<organism evidence="8 9">
    <name type="scientific">Aspergillus steynii IBT 23096</name>
    <dbReference type="NCBI Taxonomy" id="1392250"/>
    <lineage>
        <taxon>Eukaryota</taxon>
        <taxon>Fungi</taxon>
        <taxon>Dikarya</taxon>
        <taxon>Ascomycota</taxon>
        <taxon>Pezizomycotina</taxon>
        <taxon>Eurotiomycetes</taxon>
        <taxon>Eurotiomycetidae</taxon>
        <taxon>Eurotiales</taxon>
        <taxon>Aspergillaceae</taxon>
        <taxon>Aspergillus</taxon>
        <taxon>Aspergillus subgen. Circumdati</taxon>
    </lineage>
</organism>
<reference evidence="8 9" key="1">
    <citation type="submission" date="2016-12" db="EMBL/GenBank/DDBJ databases">
        <title>The genomes of Aspergillus section Nigri reveals drivers in fungal speciation.</title>
        <authorList>
            <consortium name="DOE Joint Genome Institute"/>
            <person name="Vesth T.C."/>
            <person name="Nybo J."/>
            <person name="Theobald S."/>
            <person name="Brandl J."/>
            <person name="Frisvad J.C."/>
            <person name="Nielsen K.F."/>
            <person name="Lyhne E.K."/>
            <person name="Kogle M.E."/>
            <person name="Kuo A."/>
            <person name="Riley R."/>
            <person name="Clum A."/>
            <person name="Nolan M."/>
            <person name="Lipzen A."/>
            <person name="Salamov A."/>
            <person name="Henrissat B."/>
            <person name="Wiebenga A."/>
            <person name="De Vries R.P."/>
            <person name="Grigoriev I.V."/>
            <person name="Mortensen U.H."/>
            <person name="Andersen M.R."/>
            <person name="Baker S.E."/>
        </authorList>
    </citation>
    <scope>NUCLEOTIDE SEQUENCE [LARGE SCALE GENOMIC DNA]</scope>
    <source>
        <strain evidence="8 9">IBT 23096</strain>
    </source>
</reference>
<evidence type="ECO:0000256" key="4">
    <source>
        <dbReference type="ARBA" id="ARBA00023125"/>
    </source>
</evidence>
<dbReference type="PANTHER" id="PTHR47660">
    <property type="entry name" value="TRANSCRIPTION FACTOR WITH C2H2 AND ZN(2)-CYS(6) DNA BINDING DOMAIN (EUROFUNG)-RELATED-RELATED"/>
    <property type="match status" value="1"/>
</dbReference>
<dbReference type="AlphaFoldDB" id="A0A2I2GMT1"/>
<evidence type="ECO:0000313" key="9">
    <source>
        <dbReference type="Proteomes" id="UP000234275"/>
    </source>
</evidence>
<keyword evidence="3" id="KW-0805">Transcription regulation</keyword>
<dbReference type="PROSITE" id="PS50048">
    <property type="entry name" value="ZN2_CY6_FUNGAL_2"/>
    <property type="match status" value="1"/>
</dbReference>
<dbReference type="SUPFAM" id="SSF57701">
    <property type="entry name" value="Zn2/Cys6 DNA-binding domain"/>
    <property type="match status" value="1"/>
</dbReference>
<dbReference type="CDD" id="cd00067">
    <property type="entry name" value="GAL4"/>
    <property type="match status" value="1"/>
</dbReference>
<dbReference type="GO" id="GO:0008270">
    <property type="term" value="F:zinc ion binding"/>
    <property type="evidence" value="ECO:0007669"/>
    <property type="project" value="InterPro"/>
</dbReference>
<dbReference type="Gene3D" id="4.10.240.10">
    <property type="entry name" value="Zn(2)-C6 fungal-type DNA-binding domain"/>
    <property type="match status" value="1"/>
</dbReference>
<proteinExistence type="predicted"/>
<dbReference type="OrthoDB" id="4216928at2759"/>
<keyword evidence="6" id="KW-0539">Nucleus</keyword>
<comment type="caution">
    <text evidence="8">The sequence shown here is derived from an EMBL/GenBank/DDBJ whole genome shotgun (WGS) entry which is preliminary data.</text>
</comment>
<evidence type="ECO:0000313" key="8">
    <source>
        <dbReference type="EMBL" id="PLB54174.1"/>
    </source>
</evidence>
<gene>
    <name evidence="8" type="ORF">P170DRAFT_397273</name>
</gene>
<dbReference type="VEuPathDB" id="FungiDB:P170DRAFT_397273"/>
<feature type="domain" description="Zn(2)-C6 fungal-type" evidence="7">
    <location>
        <begin position="8"/>
        <end position="38"/>
    </location>
</feature>
<keyword evidence="2" id="KW-0862">Zinc</keyword>
<sequence>MLAPEPRACSACSKTKRKCSRELPSCSRCQSRDLECVYPAPRPSCFVLCGDDPLREDELPTPTLSALELPPTPSDLMPSCSGPLAWPTLSDLQEAWFLTRESWTVQPLDNIHLTPTPISVGWRYVNRIRGWLADWTTGIRNPLIHSRLYETRLPNCIQDAFMALSSYHSRTPATEEFVYRILESRAESLVAESSESDAELDCFDHVSRVQALVVYSSIRLFDSDIRQRYLAEQQLPRLYAWSNAMLSHAAENRHLLLSSALEDIAPGLTQPVSAMQQEEVLWRAWIRSESIRRTWLVAQMLHAVYLTMQGRYVGCPGGVMFTNRKGAWEAESAHSWMKLCAEKNVGFMHRSRMYAVMEEYRPDEVDEFGKSIMELDFGVDRMENWGC</sequence>
<dbReference type="SMART" id="SM00066">
    <property type="entry name" value="GAL4"/>
    <property type="match status" value="1"/>
</dbReference>
<dbReference type="GO" id="GO:0009893">
    <property type="term" value="P:positive regulation of metabolic process"/>
    <property type="evidence" value="ECO:0007669"/>
    <property type="project" value="UniProtKB-ARBA"/>
</dbReference>
<dbReference type="EMBL" id="MSFO01000001">
    <property type="protein sequence ID" value="PLB54174.1"/>
    <property type="molecule type" value="Genomic_DNA"/>
</dbReference>
<dbReference type="GO" id="GO:0003677">
    <property type="term" value="F:DNA binding"/>
    <property type="evidence" value="ECO:0007669"/>
    <property type="project" value="UniProtKB-KW"/>
</dbReference>
<protein>
    <recommendedName>
        <fullName evidence="7">Zn(2)-C6 fungal-type domain-containing protein</fullName>
    </recommendedName>
</protein>
<keyword evidence="1" id="KW-0479">Metal-binding</keyword>
<evidence type="ECO:0000256" key="2">
    <source>
        <dbReference type="ARBA" id="ARBA00022833"/>
    </source>
</evidence>
<dbReference type="Proteomes" id="UP000234275">
    <property type="component" value="Unassembled WGS sequence"/>
</dbReference>
<evidence type="ECO:0000256" key="1">
    <source>
        <dbReference type="ARBA" id="ARBA00022723"/>
    </source>
</evidence>
<evidence type="ECO:0000256" key="5">
    <source>
        <dbReference type="ARBA" id="ARBA00023163"/>
    </source>
</evidence>
<dbReference type="PROSITE" id="PS00463">
    <property type="entry name" value="ZN2_CY6_FUNGAL_1"/>
    <property type="match status" value="1"/>
</dbReference>
<keyword evidence="9" id="KW-1185">Reference proteome</keyword>
<dbReference type="InterPro" id="IPR001138">
    <property type="entry name" value="Zn2Cys6_DnaBD"/>
</dbReference>
<evidence type="ECO:0000259" key="7">
    <source>
        <dbReference type="PROSITE" id="PS50048"/>
    </source>
</evidence>
<keyword evidence="5" id="KW-0804">Transcription</keyword>
<keyword evidence="4" id="KW-0238">DNA-binding</keyword>
<dbReference type="GeneID" id="36553864"/>
<accession>A0A2I2GMT1</accession>
<dbReference type="STRING" id="1392250.A0A2I2GMT1"/>
<dbReference type="Pfam" id="PF00172">
    <property type="entry name" value="Zn_clus"/>
    <property type="match status" value="1"/>
</dbReference>
<dbReference type="GO" id="GO:0000981">
    <property type="term" value="F:DNA-binding transcription factor activity, RNA polymerase II-specific"/>
    <property type="evidence" value="ECO:0007669"/>
    <property type="project" value="InterPro"/>
</dbReference>
<name>A0A2I2GMT1_9EURO</name>
<dbReference type="RefSeq" id="XP_024709476.1">
    <property type="nucleotide sequence ID" value="XM_024846165.1"/>
</dbReference>
<evidence type="ECO:0000256" key="6">
    <source>
        <dbReference type="ARBA" id="ARBA00023242"/>
    </source>
</evidence>
<dbReference type="InterPro" id="IPR036864">
    <property type="entry name" value="Zn2-C6_fun-type_DNA-bd_sf"/>
</dbReference>
<evidence type="ECO:0000256" key="3">
    <source>
        <dbReference type="ARBA" id="ARBA00023015"/>
    </source>
</evidence>